<reference evidence="13 14" key="1">
    <citation type="submission" date="2020-08" db="EMBL/GenBank/DDBJ databases">
        <title>Genome public.</title>
        <authorList>
            <person name="Liu C."/>
            <person name="Sun Q."/>
        </authorList>
    </citation>
    <scope>NUCLEOTIDE SEQUENCE [LARGE SCALE GENOMIC DNA]</scope>
    <source>
        <strain evidence="13 14">NSJ-56</strain>
    </source>
</reference>
<evidence type="ECO:0000259" key="12">
    <source>
        <dbReference type="Pfam" id="PF07715"/>
    </source>
</evidence>
<evidence type="ECO:0000256" key="9">
    <source>
        <dbReference type="RuleBase" id="RU003357"/>
    </source>
</evidence>
<evidence type="ECO:0000256" key="5">
    <source>
        <dbReference type="ARBA" id="ARBA00023077"/>
    </source>
</evidence>
<name>A0ABR7D546_9BACT</name>
<keyword evidence="5 9" id="KW-0798">TonB box</keyword>
<evidence type="ECO:0000256" key="7">
    <source>
        <dbReference type="ARBA" id="ARBA00023237"/>
    </source>
</evidence>
<feature type="signal peptide" evidence="10">
    <location>
        <begin position="1"/>
        <end position="39"/>
    </location>
</feature>
<comment type="similarity">
    <text evidence="8 9">Belongs to the TonB-dependent receptor family.</text>
</comment>
<dbReference type="Gene3D" id="2.60.40.1120">
    <property type="entry name" value="Carboxypeptidase-like, regulatory domain"/>
    <property type="match status" value="1"/>
</dbReference>
<dbReference type="NCBIfam" id="TIGR04056">
    <property type="entry name" value="OMP_RagA_SusC"/>
    <property type="match status" value="1"/>
</dbReference>
<gene>
    <name evidence="13" type="ORF">H8S64_17410</name>
</gene>
<evidence type="ECO:0000256" key="10">
    <source>
        <dbReference type="SAM" id="SignalP"/>
    </source>
</evidence>
<evidence type="ECO:0000259" key="11">
    <source>
        <dbReference type="Pfam" id="PF00593"/>
    </source>
</evidence>
<dbReference type="Pfam" id="PF13715">
    <property type="entry name" value="CarbopepD_reg_2"/>
    <property type="match status" value="1"/>
</dbReference>
<dbReference type="InterPro" id="IPR012910">
    <property type="entry name" value="Plug_dom"/>
</dbReference>
<dbReference type="RefSeq" id="WP_186977742.1">
    <property type="nucleotide sequence ID" value="NZ_JACOOH010000008.1"/>
</dbReference>
<dbReference type="PROSITE" id="PS52016">
    <property type="entry name" value="TONB_DEPENDENT_REC_3"/>
    <property type="match status" value="1"/>
</dbReference>
<dbReference type="SUPFAM" id="SSF56935">
    <property type="entry name" value="Porins"/>
    <property type="match status" value="1"/>
</dbReference>
<dbReference type="NCBIfam" id="TIGR04057">
    <property type="entry name" value="SusC_RagA_signa"/>
    <property type="match status" value="1"/>
</dbReference>
<evidence type="ECO:0000256" key="1">
    <source>
        <dbReference type="ARBA" id="ARBA00004571"/>
    </source>
</evidence>
<keyword evidence="10" id="KW-0732">Signal</keyword>
<keyword evidence="3 8" id="KW-1134">Transmembrane beta strand</keyword>
<evidence type="ECO:0000256" key="4">
    <source>
        <dbReference type="ARBA" id="ARBA00022692"/>
    </source>
</evidence>
<dbReference type="InterPro" id="IPR008969">
    <property type="entry name" value="CarboxyPept-like_regulatory"/>
</dbReference>
<feature type="domain" description="TonB-dependent receptor-like beta-barrel" evidence="11">
    <location>
        <begin position="498"/>
        <end position="997"/>
    </location>
</feature>
<dbReference type="SUPFAM" id="SSF49464">
    <property type="entry name" value="Carboxypeptidase regulatory domain-like"/>
    <property type="match status" value="1"/>
</dbReference>
<evidence type="ECO:0000313" key="14">
    <source>
        <dbReference type="Proteomes" id="UP000646484"/>
    </source>
</evidence>
<proteinExistence type="inferred from homology"/>
<protein>
    <submittedName>
        <fullName evidence="13">SusC/RagA family TonB-linked outer membrane protein</fullName>
    </submittedName>
</protein>
<evidence type="ECO:0000256" key="6">
    <source>
        <dbReference type="ARBA" id="ARBA00023136"/>
    </source>
</evidence>
<keyword evidence="2 8" id="KW-0813">Transport</keyword>
<dbReference type="EMBL" id="JACOOH010000008">
    <property type="protein sequence ID" value="MBC5622872.1"/>
    <property type="molecule type" value="Genomic_DNA"/>
</dbReference>
<feature type="chain" id="PRO_5045518001" evidence="10">
    <location>
        <begin position="40"/>
        <end position="1134"/>
    </location>
</feature>
<organism evidence="13 14">
    <name type="scientific">Butyricimonas hominis</name>
    <dbReference type="NCBI Taxonomy" id="2763032"/>
    <lineage>
        <taxon>Bacteria</taxon>
        <taxon>Pseudomonadati</taxon>
        <taxon>Bacteroidota</taxon>
        <taxon>Bacteroidia</taxon>
        <taxon>Bacteroidales</taxon>
        <taxon>Odoribacteraceae</taxon>
        <taxon>Butyricimonas</taxon>
    </lineage>
</organism>
<sequence length="1134" mass="128552">MKKRGKMYTPFKKRWCKKMILLMKQLCIFLLVFNFGLNAAVHSQNQRVTVDLRNAGIEELITVIKSQCDMGFLYDYNKIKTVNNITVKMRNALLAEVLVNALRGTGFIAEIENDMIIIKEAPKDEKKEAKTIMGKVTDHKKEALPGVTVLIKGTSVGVVTDTAGVYKITLPDQKDITLVFSFIGMISKEVKVTNQKEINVMMEEDVEALDEVVVTGYNNIRKSSFTGNATAVTRSELMKTNNKNIISALQVFDPSFRIRENSMWGSDPNALPEFNIRGESSIGMKKGLDVEQMKQEQHTDLKDNPNLPIFIMDGFEVDVQKVYDMDMNRVEGITILKDAAATAMYGSRAANGVVVITTIAPKPGQLMVSYNGTFSLDLPDLSDYNVCNAAEKLELERLCGVYSPDNESLAVDYEMKYNELLQQVLRGYDTDWMAQPLRNVFNHKHSVYVEGGVESIRYGVDLKYETNGGVMKGSYRDRMGAGLTLDYRYNKLQIRNYVSYNSTRSQNSPYGNFSTYVDMLPYWRIHDDEGKLIQSYRPLLGRDIANPLYSATLDSYSGKTRYNELIDNFNINWYLAEGLQFKGQFSITKTDTKTETFKDPRDPYFDTQRVFNTIDELGRLDRALTESYSWTAKGLFLYNRQFKKHFINATAGIEAVESHSSTNSMTFEGFPMGTVHSSEFAAQQKDKTKHDETNSRLFGLLASVNYSYNDIYLFDGSWRLDGSSQFGADKRFAPFWSVGAGINIHNYDFLKNMGMITLLRIRGSYGSTGKVNFPSYTAVTTYSMDSDAWYYTGPASYLYYLGNEKLKWETTNTLDAGIEFGLWNGLLDVKVNYYHKETEDMIDETSIRQSSGFSTYYSNAGTVVNKGVEVDLRATLYRDKDWMVTVIGSVASNRNEITKLGKAAEAYNKALDENYNDRAESGYYIGLRSAPLKRYTVGASTTAIYAVRSAGIDPSNGKEKFIKKNGTSTYTWDANDQVVVGDETPDAQGAFGLNVSYKGFFLNASFLFQWGGQTYNETLINRVENADITNKNVDKRVLAERWRQPGNRVPYYDMKANPYIRPTSRFVQDYNYLSFNSLSMGYDFPTNLISRWHLASLGIRFNANDLGRWSSVKEERGISYPYARNYSLTLNVGF</sequence>
<accession>A0ABR7D546</accession>
<dbReference type="Gene3D" id="2.170.130.10">
    <property type="entry name" value="TonB-dependent receptor, plug domain"/>
    <property type="match status" value="1"/>
</dbReference>
<dbReference type="InterPro" id="IPR037066">
    <property type="entry name" value="Plug_dom_sf"/>
</dbReference>
<keyword evidence="6 8" id="KW-0472">Membrane</keyword>
<comment type="subcellular location">
    <subcellularLocation>
        <location evidence="1 8">Cell outer membrane</location>
        <topology evidence="1 8">Multi-pass membrane protein</topology>
    </subcellularLocation>
</comment>
<comment type="caution">
    <text evidence="13">The sequence shown here is derived from an EMBL/GenBank/DDBJ whole genome shotgun (WGS) entry which is preliminary data.</text>
</comment>
<dbReference type="InterPro" id="IPR039426">
    <property type="entry name" value="TonB-dep_rcpt-like"/>
</dbReference>
<dbReference type="InterPro" id="IPR000531">
    <property type="entry name" value="Beta-barrel_TonB"/>
</dbReference>
<evidence type="ECO:0000256" key="8">
    <source>
        <dbReference type="PROSITE-ProRule" id="PRU01360"/>
    </source>
</evidence>
<dbReference type="InterPro" id="IPR023996">
    <property type="entry name" value="TonB-dep_OMP_SusC/RagA"/>
</dbReference>
<dbReference type="Pfam" id="PF07715">
    <property type="entry name" value="Plug"/>
    <property type="match status" value="1"/>
</dbReference>
<dbReference type="InterPro" id="IPR023997">
    <property type="entry name" value="TonB-dep_OMP_SusC/RagA_CS"/>
</dbReference>
<keyword evidence="14" id="KW-1185">Reference proteome</keyword>
<evidence type="ECO:0000256" key="2">
    <source>
        <dbReference type="ARBA" id="ARBA00022448"/>
    </source>
</evidence>
<dbReference type="Proteomes" id="UP000646484">
    <property type="component" value="Unassembled WGS sequence"/>
</dbReference>
<dbReference type="Pfam" id="PF00593">
    <property type="entry name" value="TonB_dep_Rec_b-barrel"/>
    <property type="match status" value="1"/>
</dbReference>
<dbReference type="Gene3D" id="2.40.170.20">
    <property type="entry name" value="TonB-dependent receptor, beta-barrel domain"/>
    <property type="match status" value="1"/>
</dbReference>
<feature type="domain" description="TonB-dependent receptor plug" evidence="12">
    <location>
        <begin position="222"/>
        <end position="353"/>
    </location>
</feature>
<evidence type="ECO:0000313" key="13">
    <source>
        <dbReference type="EMBL" id="MBC5622872.1"/>
    </source>
</evidence>
<keyword evidence="4 8" id="KW-0812">Transmembrane</keyword>
<evidence type="ECO:0000256" key="3">
    <source>
        <dbReference type="ARBA" id="ARBA00022452"/>
    </source>
</evidence>
<keyword evidence="7 8" id="KW-0998">Cell outer membrane</keyword>
<dbReference type="InterPro" id="IPR036942">
    <property type="entry name" value="Beta-barrel_TonB_sf"/>
</dbReference>